<proteinExistence type="predicted"/>
<dbReference type="GeneID" id="89490861"/>
<keyword evidence="3" id="KW-1185">Reference proteome</keyword>
<dbReference type="RefSeq" id="WP_272671593.1">
    <property type="nucleotide sequence ID" value="NZ_CP145912.1"/>
</dbReference>
<feature type="compositionally biased region" description="Basic and acidic residues" evidence="1">
    <location>
        <begin position="91"/>
        <end position="101"/>
    </location>
</feature>
<organism evidence="2 3">
    <name type="scientific">Providencia huaxiensis</name>
    <dbReference type="NCBI Taxonomy" id="2027290"/>
    <lineage>
        <taxon>Bacteria</taxon>
        <taxon>Pseudomonadati</taxon>
        <taxon>Pseudomonadota</taxon>
        <taxon>Gammaproteobacteria</taxon>
        <taxon>Enterobacterales</taxon>
        <taxon>Morganellaceae</taxon>
        <taxon>Providencia</taxon>
    </lineage>
</organism>
<gene>
    <name evidence="2" type="ORF">NLX89_13930</name>
</gene>
<evidence type="ECO:0000313" key="3">
    <source>
        <dbReference type="Proteomes" id="UP001252207"/>
    </source>
</evidence>
<reference evidence="2 3" key="1">
    <citation type="submission" date="2022-06" db="EMBL/GenBank/DDBJ databases">
        <title>Chromosome and plasmid sequencings of Enterobacteriales species co-exiting double carbapenemases.</title>
        <authorList>
            <person name="Fu Y."/>
        </authorList>
    </citation>
    <scope>NUCLEOTIDE SEQUENCE [LARGE SCALE GENOMIC DNA]</scope>
    <source>
        <strain evidence="2 3">21030615019</strain>
    </source>
</reference>
<name>A0ABU2J041_9GAMM</name>
<dbReference type="EMBL" id="JANAVW010000001">
    <property type="protein sequence ID" value="MDT0134437.1"/>
    <property type="molecule type" value="Genomic_DNA"/>
</dbReference>
<feature type="region of interest" description="Disordered" evidence="1">
    <location>
        <begin position="89"/>
        <end position="117"/>
    </location>
</feature>
<comment type="caution">
    <text evidence="2">The sequence shown here is derived from an EMBL/GenBank/DDBJ whole genome shotgun (WGS) entry which is preliminary data.</text>
</comment>
<protein>
    <submittedName>
        <fullName evidence="2">HK97 gp10 family phage protein</fullName>
    </submittedName>
</protein>
<dbReference type="Proteomes" id="UP001252207">
    <property type="component" value="Unassembled WGS sequence"/>
</dbReference>
<sequence length="145" mass="16006">MAKRVRGISECRRNTQAFVNDVERRAVRAVTAGLIVGASHAARYTPIDTSTLINSQYRDVRVNGVMITGRVGYAANYAVCVHNASGKLKGQPREDFGKTRDGVSFGGGTGKGNYWDPNAKPKFLQAGFEEARQEIDEAIKREMRR</sequence>
<accession>A0ABU2J041</accession>
<evidence type="ECO:0000313" key="2">
    <source>
        <dbReference type="EMBL" id="MDT0134437.1"/>
    </source>
</evidence>
<evidence type="ECO:0000256" key="1">
    <source>
        <dbReference type="SAM" id="MobiDB-lite"/>
    </source>
</evidence>